<dbReference type="PRINTS" id="PR00111">
    <property type="entry name" value="ABHYDROLASE"/>
</dbReference>
<dbReference type="Gene3D" id="3.40.50.1820">
    <property type="entry name" value="alpha/beta hydrolase"/>
    <property type="match status" value="1"/>
</dbReference>
<dbReference type="EMBL" id="BAAANN010000009">
    <property type="protein sequence ID" value="GAA1956571.1"/>
    <property type="molecule type" value="Genomic_DNA"/>
</dbReference>
<dbReference type="PANTHER" id="PTHR43689:SF8">
    <property type="entry name" value="ALPHA_BETA-HYDROLASES SUPERFAMILY PROTEIN"/>
    <property type="match status" value="1"/>
</dbReference>
<gene>
    <name evidence="2" type="ORF">GCM10009754_28200</name>
</gene>
<comment type="caution">
    <text evidence="2">The sequence shown here is derived from an EMBL/GenBank/DDBJ whole genome shotgun (WGS) entry which is preliminary data.</text>
</comment>
<dbReference type="InterPro" id="IPR000073">
    <property type="entry name" value="AB_hydrolase_1"/>
</dbReference>
<evidence type="ECO:0000259" key="1">
    <source>
        <dbReference type="Pfam" id="PF00561"/>
    </source>
</evidence>
<dbReference type="RefSeq" id="WP_344417645.1">
    <property type="nucleotide sequence ID" value="NZ_BAAANN010000009.1"/>
</dbReference>
<dbReference type="GO" id="GO:0016787">
    <property type="term" value="F:hydrolase activity"/>
    <property type="evidence" value="ECO:0007669"/>
    <property type="project" value="UniProtKB-KW"/>
</dbReference>
<dbReference type="Pfam" id="PF00561">
    <property type="entry name" value="Abhydrolase_1"/>
    <property type="match status" value="1"/>
</dbReference>
<accession>A0ABN2QQF5</accession>
<feature type="domain" description="AB hydrolase-1" evidence="1">
    <location>
        <begin position="25"/>
        <end position="266"/>
    </location>
</feature>
<keyword evidence="3" id="KW-1185">Reference proteome</keyword>
<protein>
    <submittedName>
        <fullName evidence="2">Alpha/beta fold hydrolase</fullName>
    </submittedName>
</protein>
<proteinExistence type="predicted"/>
<evidence type="ECO:0000313" key="2">
    <source>
        <dbReference type="EMBL" id="GAA1956571.1"/>
    </source>
</evidence>
<dbReference type="SUPFAM" id="SSF53474">
    <property type="entry name" value="alpha/beta-Hydrolases"/>
    <property type="match status" value="1"/>
</dbReference>
<organism evidence="2 3">
    <name type="scientific">Amycolatopsis minnesotensis</name>
    <dbReference type="NCBI Taxonomy" id="337894"/>
    <lineage>
        <taxon>Bacteria</taxon>
        <taxon>Bacillati</taxon>
        <taxon>Actinomycetota</taxon>
        <taxon>Actinomycetes</taxon>
        <taxon>Pseudonocardiales</taxon>
        <taxon>Pseudonocardiaceae</taxon>
        <taxon>Amycolatopsis</taxon>
    </lineage>
</organism>
<dbReference type="Proteomes" id="UP001501116">
    <property type="component" value="Unassembled WGS sequence"/>
</dbReference>
<sequence length="287" mass="31428">MLERTGQARLSQGTLDYVEVGSGRPVVFVHGLLVNADLWRAVVPAVAEAGFRCLAPDWPLGSHRAPMAAHADLTPPGVAKLIAEFLVELDLRDVLLVANDTGGALTQILMANHPERIAGVVLTPSDSFEHFFPPIFAPLPRLARVPGAMRVLAGALRSRFVRSLPMGFGWVAKRPVPLDAVHSYIDPVRESAGVRRDLRKFLRGVDKRYTLEAAEKLRGFDRPVLLAWASEDRLFPLSLARRLLDVLPDATLTEIGDSYTFVPEDRPDTLSALITGFAAERVFALAD</sequence>
<dbReference type="InterPro" id="IPR029058">
    <property type="entry name" value="AB_hydrolase_fold"/>
</dbReference>
<reference evidence="2 3" key="1">
    <citation type="journal article" date="2019" name="Int. J. Syst. Evol. Microbiol.">
        <title>The Global Catalogue of Microorganisms (GCM) 10K type strain sequencing project: providing services to taxonomists for standard genome sequencing and annotation.</title>
        <authorList>
            <consortium name="The Broad Institute Genomics Platform"/>
            <consortium name="The Broad Institute Genome Sequencing Center for Infectious Disease"/>
            <person name="Wu L."/>
            <person name="Ma J."/>
        </authorList>
    </citation>
    <scope>NUCLEOTIDE SEQUENCE [LARGE SCALE GENOMIC DNA]</scope>
    <source>
        <strain evidence="2 3">JCM 14545</strain>
    </source>
</reference>
<keyword evidence="2" id="KW-0378">Hydrolase</keyword>
<evidence type="ECO:0000313" key="3">
    <source>
        <dbReference type="Proteomes" id="UP001501116"/>
    </source>
</evidence>
<dbReference type="PANTHER" id="PTHR43689">
    <property type="entry name" value="HYDROLASE"/>
    <property type="match status" value="1"/>
</dbReference>
<name>A0ABN2QQF5_9PSEU</name>